<dbReference type="EMBL" id="MOMC01000032">
    <property type="protein sequence ID" value="ONH29454.1"/>
    <property type="molecule type" value="Genomic_DNA"/>
</dbReference>
<dbReference type="AlphaFoldDB" id="A0A1V2I9L1"/>
<dbReference type="Gene3D" id="3.40.50.300">
    <property type="entry name" value="P-loop containing nucleotide triphosphate hydrolases"/>
    <property type="match status" value="1"/>
</dbReference>
<reference evidence="2" key="1">
    <citation type="submission" date="2016-10" db="EMBL/GenBank/DDBJ databases">
        <title>Frankia sp. NRRL B-16386 Genome sequencing.</title>
        <authorList>
            <person name="Ghodhbane-Gtari F."/>
            <person name="Swanson E."/>
            <person name="Gueddou A."/>
            <person name="Hezbri K."/>
            <person name="Ktari K."/>
            <person name="Nouioui I."/>
            <person name="Morris K."/>
            <person name="Simpson S."/>
            <person name="Abebe-Akele F."/>
            <person name="Thomas K."/>
            <person name="Gtari M."/>
            <person name="Tisa L.S."/>
        </authorList>
    </citation>
    <scope>NUCLEOTIDE SEQUENCE [LARGE SCALE GENOMIC DNA]</scope>
    <source>
        <strain evidence="2">NRRL B-16386</strain>
    </source>
</reference>
<name>A0A1V2I9L1_9ACTN</name>
<dbReference type="PANTHER" id="PTHR43883">
    <property type="entry name" value="SLR0207 PROTEIN"/>
    <property type="match status" value="1"/>
</dbReference>
<evidence type="ECO:0000313" key="1">
    <source>
        <dbReference type="EMBL" id="ONH29454.1"/>
    </source>
</evidence>
<dbReference type="SUPFAM" id="SSF52540">
    <property type="entry name" value="P-loop containing nucleoside triphosphate hydrolases"/>
    <property type="match status" value="1"/>
</dbReference>
<evidence type="ECO:0008006" key="3">
    <source>
        <dbReference type="Google" id="ProtNLM"/>
    </source>
</evidence>
<dbReference type="Proteomes" id="UP000188929">
    <property type="component" value="Unassembled WGS sequence"/>
</dbReference>
<evidence type="ECO:0000313" key="2">
    <source>
        <dbReference type="Proteomes" id="UP000188929"/>
    </source>
</evidence>
<dbReference type="PANTHER" id="PTHR43883:SF1">
    <property type="entry name" value="GLUCONOKINASE"/>
    <property type="match status" value="1"/>
</dbReference>
<keyword evidence="2" id="KW-1185">Reference proteome</keyword>
<dbReference type="SUPFAM" id="SSF56112">
    <property type="entry name" value="Protein kinase-like (PK-like)"/>
    <property type="match status" value="1"/>
</dbReference>
<comment type="caution">
    <text evidence="1">The sequence shown here is derived from an EMBL/GenBank/DDBJ whole genome shotgun (WGS) entry which is preliminary data.</text>
</comment>
<dbReference type="InterPro" id="IPR052732">
    <property type="entry name" value="Cell-binding_unc_protein"/>
</dbReference>
<dbReference type="Pfam" id="PF13671">
    <property type="entry name" value="AAA_33"/>
    <property type="match status" value="1"/>
</dbReference>
<dbReference type="InterPro" id="IPR011009">
    <property type="entry name" value="Kinase-like_dom_sf"/>
</dbReference>
<protein>
    <recommendedName>
        <fullName evidence="3">Gluconate kinase</fullName>
    </recommendedName>
</protein>
<proteinExistence type="predicted"/>
<gene>
    <name evidence="1" type="ORF">BL253_16360</name>
</gene>
<dbReference type="STRING" id="1834516.BL253_16360"/>
<organism evidence="1 2">
    <name type="scientific">Pseudofrankia asymbiotica</name>
    <dbReference type="NCBI Taxonomy" id="1834516"/>
    <lineage>
        <taxon>Bacteria</taxon>
        <taxon>Bacillati</taxon>
        <taxon>Actinomycetota</taxon>
        <taxon>Actinomycetes</taxon>
        <taxon>Frankiales</taxon>
        <taxon>Frankiaceae</taxon>
        <taxon>Pseudofrankia</taxon>
    </lineage>
</organism>
<accession>A0A1V2I9L1</accession>
<sequence length="489" mass="52349">MDAVPRGETVETHSATLTFAGDLVYKVKKPLDLGFLDFRTREDRLAACEDEVALNRRLAPDVYLGVADLRDAEGRLVDHAVVMRRLPERRRLSTLVRRAQPVDEDLRAVAHRLAAFHAACETSPEIEAAGSPDTLTGLWREGAEGVAPFRDAILDGQVVAEIDRLSARYLAGRGPLLAERIRGGRIRDGHGDLQADDIFCLPDGPRILDCIEFDPRLRVGDVLGDVAFLAMDLERLGAREEAERFLGWYREFAGEAHPPSLAHLYVAYRAFVRAKVTCLRSGQGDPDAADLARRLAALALDHLRRGRVRLVLVGGLPGTGKSTLASQLAGADDGWVLLRSDVVRKELAGLPADTPAPAALNPGLDAGIYAPAATETVYAELLRRAGHALAHGENVLLDASWSSATARAAAARLAGTAAADLVELRCVTAPEVAAARIARRATEGQDASDATAAVHAAMSARADPWPAATVIHTAAPVAESAAAARRRLR</sequence>
<dbReference type="InterPro" id="IPR027417">
    <property type="entry name" value="P-loop_NTPase"/>
</dbReference>